<gene>
    <name evidence="3" type="ORF">ACFFLI_10015</name>
</gene>
<accession>A0ABV5WVL9</accession>
<dbReference type="Pfam" id="PF07853">
    <property type="entry name" value="DUF1648"/>
    <property type="match status" value="1"/>
</dbReference>
<keyword evidence="1" id="KW-0812">Transmembrane</keyword>
<reference evidence="3 4" key="1">
    <citation type="submission" date="2024-09" db="EMBL/GenBank/DDBJ databases">
        <authorList>
            <person name="Sun Q."/>
            <person name="Mori K."/>
        </authorList>
    </citation>
    <scope>NUCLEOTIDE SEQUENCE [LARGE SCALE GENOMIC DNA]</scope>
    <source>
        <strain evidence="3 4">TBRC 4576</strain>
    </source>
</reference>
<proteinExistence type="predicted"/>
<feature type="transmembrane region" description="Helical" evidence="1">
    <location>
        <begin position="7"/>
        <end position="27"/>
    </location>
</feature>
<dbReference type="InterPro" id="IPR012867">
    <property type="entry name" value="DUF1648"/>
</dbReference>
<feature type="domain" description="DUF1648" evidence="2">
    <location>
        <begin position="12"/>
        <end position="61"/>
    </location>
</feature>
<name>A0ABV5WVL9_9LACO</name>
<dbReference type="PANTHER" id="PTHR37810:SF5">
    <property type="entry name" value="IMMUNITY PROTEIN SDPI"/>
    <property type="match status" value="1"/>
</dbReference>
<dbReference type="PANTHER" id="PTHR37810">
    <property type="entry name" value="IMMUNITY PROTEIN SDPI"/>
    <property type="match status" value="1"/>
</dbReference>
<feature type="transmembrane region" description="Helical" evidence="1">
    <location>
        <begin position="162"/>
        <end position="180"/>
    </location>
</feature>
<feature type="transmembrane region" description="Helical" evidence="1">
    <location>
        <begin position="87"/>
        <end position="108"/>
    </location>
</feature>
<comment type="caution">
    <text evidence="3">The sequence shown here is derived from an EMBL/GenBank/DDBJ whole genome shotgun (WGS) entry which is preliminary data.</text>
</comment>
<keyword evidence="4" id="KW-1185">Reference proteome</keyword>
<keyword evidence="1" id="KW-1133">Transmembrane helix</keyword>
<feature type="transmembrane region" description="Helical" evidence="1">
    <location>
        <begin position="114"/>
        <end position="141"/>
    </location>
</feature>
<evidence type="ECO:0000313" key="3">
    <source>
        <dbReference type="EMBL" id="MFB9770197.1"/>
    </source>
</evidence>
<dbReference type="EMBL" id="JBHLZY010000025">
    <property type="protein sequence ID" value="MFB9770197.1"/>
    <property type="molecule type" value="Genomic_DNA"/>
</dbReference>
<evidence type="ECO:0000259" key="2">
    <source>
        <dbReference type="Pfam" id="PF07853"/>
    </source>
</evidence>
<feature type="transmembrane region" description="Helical" evidence="1">
    <location>
        <begin position="186"/>
        <end position="204"/>
    </location>
</feature>
<feature type="transmembrane region" description="Helical" evidence="1">
    <location>
        <begin position="47"/>
        <end position="67"/>
    </location>
</feature>
<dbReference type="Proteomes" id="UP001589691">
    <property type="component" value="Unassembled WGS sequence"/>
</dbReference>
<evidence type="ECO:0000313" key="4">
    <source>
        <dbReference type="Proteomes" id="UP001589691"/>
    </source>
</evidence>
<protein>
    <submittedName>
        <fullName evidence="3">DUF1648 domain-containing protein</fullName>
    </submittedName>
</protein>
<evidence type="ECO:0000256" key="1">
    <source>
        <dbReference type="SAM" id="Phobius"/>
    </source>
</evidence>
<sequence>MKSKVKSWLSYVVIVLPMIYGLANYQALPSRMAIHFSGTNMQPDGFLSKPLTVFGLPLLMIALQLFLITVTQLNSKHKGAAPRFERVLAWIIPVTAVVTYVLTIAYNLGHHVDIWRITVSLIAVIFIAIGNYLPTISASAYQRLQRGVTVRPEVWRWLKYRLGHLLVGSGLLLLVSIVTVPLVSMVVIGGLVIATLTLTITGLVRRA</sequence>
<organism evidence="3 4">
    <name type="scientific">Lactiplantibacillus modestisalitolerans</name>
    <dbReference type="NCBI Taxonomy" id="1457219"/>
    <lineage>
        <taxon>Bacteria</taxon>
        <taxon>Bacillati</taxon>
        <taxon>Bacillota</taxon>
        <taxon>Bacilli</taxon>
        <taxon>Lactobacillales</taxon>
        <taxon>Lactobacillaceae</taxon>
        <taxon>Lactiplantibacillus</taxon>
    </lineage>
</organism>
<dbReference type="RefSeq" id="WP_225424362.1">
    <property type="nucleotide sequence ID" value="NZ_BJEA01000004.1"/>
</dbReference>
<keyword evidence="1" id="KW-0472">Membrane</keyword>